<dbReference type="KEGG" id="ccam:M5D45_27510"/>
<dbReference type="Gene3D" id="1.25.40.10">
    <property type="entry name" value="Tetratricopeptide repeat domain"/>
    <property type="match status" value="1"/>
</dbReference>
<dbReference type="InterPro" id="IPR011990">
    <property type="entry name" value="TPR-like_helical_dom_sf"/>
</dbReference>
<sequence>MEVNVEIEALKKTIKDGTQLTEYARTVPYYAIAELVPYVSPDNVEALNRLASCLIRNGRASEATPLLQNIVAKFQAIPGAKLNLADAYWETGHQAISSRIYLEYYERAISQGIHDIPARVLERKEN</sequence>
<evidence type="ECO:0000313" key="1">
    <source>
        <dbReference type="EMBL" id="URF06823.1"/>
    </source>
</evidence>
<reference evidence="1" key="2">
    <citation type="submission" date="2022-05" db="EMBL/GenBank/DDBJ databases">
        <authorList>
            <person name="Kunte H.-J."/>
        </authorList>
    </citation>
    <scope>NUCLEOTIDE SEQUENCE</scope>
    <source>
        <strain evidence="1">G5</strain>
    </source>
</reference>
<dbReference type="SUPFAM" id="SSF48452">
    <property type="entry name" value="TPR-like"/>
    <property type="match status" value="1"/>
</dbReference>
<evidence type="ECO:0000313" key="2">
    <source>
        <dbReference type="Proteomes" id="UP001056132"/>
    </source>
</evidence>
<reference evidence="1" key="1">
    <citation type="journal article" date="2022" name="Microbiol. Resour. Announc.">
        <title>Genome Sequence of Cupriavidus campinensis Strain G5, a Member of a Bacterial Consortium Capable of Polyethylene Degradation.</title>
        <authorList>
            <person name="Schneider B."/>
            <person name="Pfeiffer F."/>
            <person name="Dyall-Smith M."/>
            <person name="Kunte H.J."/>
        </authorList>
    </citation>
    <scope>NUCLEOTIDE SEQUENCE</scope>
    <source>
        <strain evidence="1">G5</strain>
    </source>
</reference>
<name>A0AAE9L4C9_9BURK</name>
<organism evidence="1 2">
    <name type="scientific">Cupriavidus campinensis</name>
    <dbReference type="NCBI Taxonomy" id="151783"/>
    <lineage>
        <taxon>Bacteria</taxon>
        <taxon>Pseudomonadati</taxon>
        <taxon>Pseudomonadota</taxon>
        <taxon>Betaproteobacteria</taxon>
        <taxon>Burkholderiales</taxon>
        <taxon>Burkholderiaceae</taxon>
        <taxon>Cupriavidus</taxon>
    </lineage>
</organism>
<proteinExistence type="predicted"/>
<accession>A0AAE9L4C9</accession>
<gene>
    <name evidence="1" type="ORF">M5D45_27510</name>
</gene>
<dbReference type="RefSeq" id="WP_250025600.1">
    <property type="nucleotide sequence ID" value="NZ_CP097331.1"/>
</dbReference>
<dbReference type="Proteomes" id="UP001056132">
    <property type="component" value="Chromosome 2"/>
</dbReference>
<dbReference type="AlphaFoldDB" id="A0AAE9L4C9"/>
<dbReference type="EMBL" id="CP097331">
    <property type="protein sequence ID" value="URF06823.1"/>
    <property type="molecule type" value="Genomic_DNA"/>
</dbReference>
<protein>
    <submittedName>
        <fullName evidence="1">Tetratricopeptide repeat protein</fullName>
    </submittedName>
</protein>